<organism evidence="1">
    <name type="scientific">Cacopsylla melanoneura</name>
    <dbReference type="NCBI Taxonomy" id="428564"/>
    <lineage>
        <taxon>Eukaryota</taxon>
        <taxon>Metazoa</taxon>
        <taxon>Ecdysozoa</taxon>
        <taxon>Arthropoda</taxon>
        <taxon>Hexapoda</taxon>
        <taxon>Insecta</taxon>
        <taxon>Pterygota</taxon>
        <taxon>Neoptera</taxon>
        <taxon>Paraneoptera</taxon>
        <taxon>Hemiptera</taxon>
        <taxon>Sternorrhyncha</taxon>
        <taxon>Psylloidea</taxon>
        <taxon>Psyllidae</taxon>
        <taxon>Psyllinae</taxon>
        <taxon>Cacopsylla</taxon>
    </lineage>
</organism>
<proteinExistence type="predicted"/>
<dbReference type="AlphaFoldDB" id="A0A8D8W5J7"/>
<protein>
    <submittedName>
        <fullName evidence="1">Uncharacterized protein</fullName>
    </submittedName>
</protein>
<accession>A0A8D8W5J7</accession>
<name>A0A8D8W5J7_9HEMI</name>
<reference evidence="1" key="1">
    <citation type="submission" date="2021-05" db="EMBL/GenBank/DDBJ databases">
        <authorList>
            <person name="Alioto T."/>
            <person name="Alioto T."/>
            <person name="Gomez Garrido J."/>
        </authorList>
    </citation>
    <scope>NUCLEOTIDE SEQUENCE</scope>
</reference>
<dbReference type="EMBL" id="HBUF01149101">
    <property type="protein sequence ID" value="CAG6647852.1"/>
    <property type="molecule type" value="Transcribed_RNA"/>
</dbReference>
<evidence type="ECO:0000313" key="1">
    <source>
        <dbReference type="EMBL" id="CAG6647852.1"/>
    </source>
</evidence>
<sequence>MFYTPIHLFINEITKYFLNETSFFFFLMVPRCSVIKVFKRLQFFKWAGKMLEKIIHFELLQNNENKRIMGHWSNGTFQASSALNIKQAFFNVPRFNYFGTKTSIVSMIHKKQGL</sequence>